<evidence type="ECO:0000313" key="2">
    <source>
        <dbReference type="EMBL" id="CAE8628317.1"/>
    </source>
</evidence>
<gene>
    <name evidence="2" type="ORF">PGLA1383_LOCUS44980</name>
</gene>
<dbReference type="InterPro" id="IPR001375">
    <property type="entry name" value="Peptidase_S9_cat"/>
</dbReference>
<dbReference type="Pfam" id="PF05677">
    <property type="entry name" value="DUF818"/>
    <property type="match status" value="1"/>
</dbReference>
<reference evidence="2" key="1">
    <citation type="submission" date="2021-02" db="EMBL/GenBank/DDBJ databases">
        <authorList>
            <person name="Dougan E. K."/>
            <person name="Rhodes N."/>
            <person name="Thang M."/>
            <person name="Chan C."/>
        </authorList>
    </citation>
    <scope>NUCLEOTIDE SEQUENCE</scope>
</reference>
<dbReference type="AlphaFoldDB" id="A0A813GVY3"/>
<name>A0A813GVY3_POLGL</name>
<dbReference type="GO" id="GO:0006508">
    <property type="term" value="P:proteolysis"/>
    <property type="evidence" value="ECO:0007669"/>
    <property type="project" value="InterPro"/>
</dbReference>
<proteinExistence type="predicted"/>
<evidence type="ECO:0000313" key="3">
    <source>
        <dbReference type="Proteomes" id="UP000654075"/>
    </source>
</evidence>
<evidence type="ECO:0000259" key="1">
    <source>
        <dbReference type="Pfam" id="PF00326"/>
    </source>
</evidence>
<dbReference type="PANTHER" id="PTHR12277">
    <property type="entry name" value="ALPHA/BETA HYDROLASE DOMAIN-CONTAINING PROTEIN"/>
    <property type="match status" value="1"/>
</dbReference>
<dbReference type="SUPFAM" id="SSF53474">
    <property type="entry name" value="alpha/beta-Hydrolases"/>
    <property type="match status" value="1"/>
</dbReference>
<feature type="domain" description="Peptidase S9 prolyl oligopeptidase catalytic" evidence="1">
    <location>
        <begin position="169"/>
        <end position="241"/>
    </location>
</feature>
<organism evidence="2 3">
    <name type="scientific">Polarella glacialis</name>
    <name type="common">Dinoflagellate</name>
    <dbReference type="NCBI Taxonomy" id="89957"/>
    <lineage>
        <taxon>Eukaryota</taxon>
        <taxon>Sar</taxon>
        <taxon>Alveolata</taxon>
        <taxon>Dinophyceae</taxon>
        <taxon>Suessiales</taxon>
        <taxon>Suessiaceae</taxon>
        <taxon>Polarella</taxon>
    </lineage>
</organism>
<dbReference type="EMBL" id="CAJNNV010029371">
    <property type="protein sequence ID" value="CAE8628317.1"/>
    <property type="molecule type" value="Genomic_DNA"/>
</dbReference>
<dbReference type="PANTHER" id="PTHR12277:SF81">
    <property type="entry name" value="PROTEIN ABHD13"/>
    <property type="match status" value="1"/>
</dbReference>
<dbReference type="InterPro" id="IPR029058">
    <property type="entry name" value="AB_hydrolase_fold"/>
</dbReference>
<sequence length="262" mass="29258">MGNNLARLVFQPPHSSYGKDPNLIWLNTSRGEVIPAFFIKREGAHFTLLFSHGNAEDLGLIIRYFRELSHILSVNVFSYEYTGYGMSSGQPQEAAVYADVEAAFKYLRDQLGVPWQQIVPYGRSIGTAPSIHLSANTPVRGVILQSPMVSIYRIPFRFRFTLPGDVFANIDKIGNVCCPVFIIHGTRDEIVPVWHGQGLYDVCVKKGIAYDAFVIEGADHNNLEVQAGDAFIDRIAQFLNHLEHTPISEKLQQQVSQASPLP</sequence>
<dbReference type="OrthoDB" id="446723at2759"/>
<comment type="caution">
    <text evidence="2">The sequence shown here is derived from an EMBL/GenBank/DDBJ whole genome shotgun (WGS) entry which is preliminary data.</text>
</comment>
<accession>A0A813GVY3</accession>
<dbReference type="Proteomes" id="UP000654075">
    <property type="component" value="Unassembled WGS sequence"/>
</dbReference>
<dbReference type="Pfam" id="PF00326">
    <property type="entry name" value="Peptidase_S9"/>
    <property type="match status" value="1"/>
</dbReference>
<dbReference type="Gene3D" id="3.40.50.1820">
    <property type="entry name" value="alpha/beta hydrolase"/>
    <property type="match status" value="1"/>
</dbReference>
<protein>
    <recommendedName>
        <fullName evidence="1">Peptidase S9 prolyl oligopeptidase catalytic domain-containing protein</fullName>
    </recommendedName>
</protein>
<dbReference type="OMA" id="HNKCLRW"/>
<dbReference type="InterPro" id="IPR008536">
    <property type="entry name" value="DUF818"/>
</dbReference>
<dbReference type="GO" id="GO:0008236">
    <property type="term" value="F:serine-type peptidase activity"/>
    <property type="evidence" value="ECO:0007669"/>
    <property type="project" value="InterPro"/>
</dbReference>
<keyword evidence="3" id="KW-1185">Reference proteome</keyword>